<dbReference type="SUPFAM" id="SSF81321">
    <property type="entry name" value="Family A G protein-coupled receptor-like"/>
    <property type="match status" value="1"/>
</dbReference>
<dbReference type="Proteomes" id="UP000007879">
    <property type="component" value="Unassembled WGS sequence"/>
</dbReference>
<dbReference type="PRINTS" id="PR00237">
    <property type="entry name" value="GPCRRHODOPSN"/>
</dbReference>
<organism evidence="11">
    <name type="scientific">Amphimedon queenslandica</name>
    <name type="common">Sponge</name>
    <dbReference type="NCBI Taxonomy" id="400682"/>
    <lineage>
        <taxon>Eukaryota</taxon>
        <taxon>Metazoa</taxon>
        <taxon>Porifera</taxon>
        <taxon>Demospongiae</taxon>
        <taxon>Heteroscleromorpha</taxon>
        <taxon>Haplosclerida</taxon>
        <taxon>Niphatidae</taxon>
        <taxon>Amphimedon</taxon>
    </lineage>
</organism>
<feature type="transmembrane region" description="Helical" evidence="9">
    <location>
        <begin position="99"/>
        <end position="124"/>
    </location>
</feature>
<gene>
    <name evidence="11" type="primary">105313615</name>
</gene>
<dbReference type="KEGG" id="aqu:105313615"/>
<dbReference type="EnsemblMetazoa" id="Aqu2.1.25432_001">
    <property type="protein sequence ID" value="Aqu2.1.25432_001"/>
    <property type="gene ID" value="Aqu2.1.25432"/>
</dbReference>
<dbReference type="InterPro" id="IPR017452">
    <property type="entry name" value="GPCR_Rhodpsn_7TM"/>
</dbReference>
<keyword evidence="5" id="KW-0297">G-protein coupled receptor</keyword>
<dbReference type="CDD" id="cd00637">
    <property type="entry name" value="7tm_classA_rhodopsin-like"/>
    <property type="match status" value="1"/>
</dbReference>
<evidence type="ECO:0000259" key="10">
    <source>
        <dbReference type="PROSITE" id="PS50262"/>
    </source>
</evidence>
<dbReference type="InterPro" id="IPR050569">
    <property type="entry name" value="TAAR"/>
</dbReference>
<feature type="transmembrane region" description="Helical" evidence="9">
    <location>
        <begin position="54"/>
        <end position="79"/>
    </location>
</feature>
<dbReference type="PANTHER" id="PTHR24249">
    <property type="entry name" value="HISTAMINE RECEPTOR-RELATED G-PROTEIN COUPLED RECEPTOR"/>
    <property type="match status" value="1"/>
</dbReference>
<dbReference type="PANTHER" id="PTHR24249:SF411">
    <property type="entry name" value="G-PROTEIN COUPLED RECEPTORS FAMILY 1 PROFILE DOMAIN-CONTAINING PROTEIN"/>
    <property type="match status" value="1"/>
</dbReference>
<feature type="transmembrane region" description="Helical" evidence="9">
    <location>
        <begin position="264"/>
        <end position="284"/>
    </location>
</feature>
<dbReference type="InterPro" id="IPR000276">
    <property type="entry name" value="GPCR_Rhodpsn"/>
</dbReference>
<feature type="transmembrane region" description="Helical" evidence="9">
    <location>
        <begin position="16"/>
        <end position="42"/>
    </location>
</feature>
<keyword evidence="2" id="KW-1003">Cell membrane</keyword>
<evidence type="ECO:0000256" key="2">
    <source>
        <dbReference type="ARBA" id="ARBA00022475"/>
    </source>
</evidence>
<feature type="transmembrane region" description="Helical" evidence="9">
    <location>
        <begin position="232"/>
        <end position="252"/>
    </location>
</feature>
<dbReference type="Gene3D" id="1.20.1070.10">
    <property type="entry name" value="Rhodopsin 7-helix transmembrane proteins"/>
    <property type="match status" value="1"/>
</dbReference>
<keyword evidence="7" id="KW-0675">Receptor</keyword>
<accession>A0A1X7UCD2</accession>
<keyword evidence="12" id="KW-1185">Reference proteome</keyword>
<evidence type="ECO:0000256" key="9">
    <source>
        <dbReference type="SAM" id="Phobius"/>
    </source>
</evidence>
<sequence>MEMDGNFTLSDRRDGIALAVVLTIEVILAAIANGAVLCITIYQRKHWRQPSTIFFTSLILAHLVMMLLYLPFTITALAAGEWSIGRTNEQRIGTCFFSIFLYMYTVLIVLMTLAAISFDRFLFIVKPHLHKRFMKLWVAVSLAVAIWILSAVLNVIPLFSFEELTYDDTFGPCYPSYLNTLAYALFIGIIFVTMIAIIVVTCTWTFCFTRKFLKDQSIIAGESVYSAKKRRLFGIFGSMLLVYIICFTPGGIHLALIPIIDTPFGLYATSLASYHFITIANPLVQSYFRPEIKSVFVSAYHKMSPVSVTVNDTV</sequence>
<protein>
    <recommendedName>
        <fullName evidence="10">G-protein coupled receptors family 1 profile domain-containing protein</fullName>
    </recommendedName>
</protein>
<reference evidence="12" key="1">
    <citation type="journal article" date="2010" name="Nature">
        <title>The Amphimedon queenslandica genome and the evolution of animal complexity.</title>
        <authorList>
            <person name="Srivastava M."/>
            <person name="Simakov O."/>
            <person name="Chapman J."/>
            <person name="Fahey B."/>
            <person name="Gauthier M.E."/>
            <person name="Mitros T."/>
            <person name="Richards G.S."/>
            <person name="Conaco C."/>
            <person name="Dacre M."/>
            <person name="Hellsten U."/>
            <person name="Larroux C."/>
            <person name="Putnam N.H."/>
            <person name="Stanke M."/>
            <person name="Adamska M."/>
            <person name="Darling A."/>
            <person name="Degnan S.M."/>
            <person name="Oakley T.H."/>
            <person name="Plachetzki D.C."/>
            <person name="Zhai Y."/>
            <person name="Adamski M."/>
            <person name="Calcino A."/>
            <person name="Cummins S.F."/>
            <person name="Goodstein D.M."/>
            <person name="Harris C."/>
            <person name="Jackson D.J."/>
            <person name="Leys S.P."/>
            <person name="Shu S."/>
            <person name="Woodcroft B.J."/>
            <person name="Vervoort M."/>
            <person name="Kosik K.S."/>
            <person name="Manning G."/>
            <person name="Degnan B.M."/>
            <person name="Rokhsar D.S."/>
        </authorList>
    </citation>
    <scope>NUCLEOTIDE SEQUENCE [LARGE SCALE GENOMIC DNA]</scope>
</reference>
<dbReference type="Pfam" id="PF00001">
    <property type="entry name" value="7tm_1"/>
    <property type="match status" value="1"/>
</dbReference>
<keyword evidence="3 9" id="KW-0812">Transmembrane</keyword>
<dbReference type="STRING" id="400682.A0A1X7UCD2"/>
<dbReference type="OrthoDB" id="10071887at2759"/>
<evidence type="ECO:0000313" key="11">
    <source>
        <dbReference type="EnsemblMetazoa" id="Aqu2.1.25432_001"/>
    </source>
</evidence>
<evidence type="ECO:0000256" key="5">
    <source>
        <dbReference type="ARBA" id="ARBA00023040"/>
    </source>
</evidence>
<name>A0A1X7UCD2_AMPQE</name>
<dbReference type="GO" id="GO:0004930">
    <property type="term" value="F:G protein-coupled receptor activity"/>
    <property type="evidence" value="ECO:0007669"/>
    <property type="project" value="UniProtKB-KW"/>
</dbReference>
<dbReference type="FunCoup" id="A0A1X7UCD2">
    <property type="interactions" value="73"/>
</dbReference>
<keyword evidence="8" id="KW-0807">Transducer</keyword>
<proteinExistence type="predicted"/>
<dbReference type="GO" id="GO:0005886">
    <property type="term" value="C:plasma membrane"/>
    <property type="evidence" value="ECO:0007669"/>
    <property type="project" value="UniProtKB-SubCell"/>
</dbReference>
<evidence type="ECO:0000256" key="3">
    <source>
        <dbReference type="ARBA" id="ARBA00022692"/>
    </source>
</evidence>
<evidence type="ECO:0000256" key="1">
    <source>
        <dbReference type="ARBA" id="ARBA00004651"/>
    </source>
</evidence>
<reference evidence="11" key="2">
    <citation type="submission" date="2017-05" db="UniProtKB">
        <authorList>
            <consortium name="EnsemblMetazoa"/>
        </authorList>
    </citation>
    <scope>IDENTIFICATION</scope>
</reference>
<evidence type="ECO:0000313" key="12">
    <source>
        <dbReference type="Proteomes" id="UP000007879"/>
    </source>
</evidence>
<evidence type="ECO:0000256" key="7">
    <source>
        <dbReference type="ARBA" id="ARBA00023170"/>
    </source>
</evidence>
<dbReference type="AlphaFoldDB" id="A0A1X7UCD2"/>
<keyword evidence="4 9" id="KW-1133">Transmembrane helix</keyword>
<feature type="transmembrane region" description="Helical" evidence="9">
    <location>
        <begin position="181"/>
        <end position="207"/>
    </location>
</feature>
<evidence type="ECO:0000256" key="8">
    <source>
        <dbReference type="ARBA" id="ARBA00023224"/>
    </source>
</evidence>
<feature type="domain" description="G-protein coupled receptors family 1 profile" evidence="10">
    <location>
        <begin position="32"/>
        <end position="285"/>
    </location>
</feature>
<dbReference type="InParanoid" id="A0A1X7UCD2"/>
<feature type="transmembrane region" description="Helical" evidence="9">
    <location>
        <begin position="136"/>
        <end position="161"/>
    </location>
</feature>
<evidence type="ECO:0000256" key="6">
    <source>
        <dbReference type="ARBA" id="ARBA00023136"/>
    </source>
</evidence>
<dbReference type="EnsemblMetazoa" id="XM_011407188.2">
    <property type="protein sequence ID" value="XP_011405490.2"/>
    <property type="gene ID" value="LOC105313615"/>
</dbReference>
<keyword evidence="6 9" id="KW-0472">Membrane</keyword>
<dbReference type="OMA" id="YANSIMN"/>
<dbReference type="PROSITE" id="PS50262">
    <property type="entry name" value="G_PROTEIN_RECEP_F1_2"/>
    <property type="match status" value="1"/>
</dbReference>
<dbReference type="eggNOG" id="KOG3656">
    <property type="taxonomic scope" value="Eukaryota"/>
</dbReference>
<comment type="subcellular location">
    <subcellularLocation>
        <location evidence="1">Cell membrane</location>
        <topology evidence="1">Multi-pass membrane protein</topology>
    </subcellularLocation>
</comment>
<evidence type="ECO:0000256" key="4">
    <source>
        <dbReference type="ARBA" id="ARBA00022989"/>
    </source>
</evidence>